<comment type="caution">
    <text evidence="2">The sequence shown here is derived from an EMBL/GenBank/DDBJ whole genome shotgun (WGS) entry which is preliminary data.</text>
</comment>
<reference evidence="2" key="2">
    <citation type="journal article" date="2021" name="PeerJ">
        <title>Extensive microbial diversity within the chicken gut microbiome revealed by metagenomics and culture.</title>
        <authorList>
            <person name="Gilroy R."/>
            <person name="Ravi A."/>
            <person name="Getino M."/>
            <person name="Pursley I."/>
            <person name="Horton D.L."/>
            <person name="Alikhan N.F."/>
            <person name="Baker D."/>
            <person name="Gharbi K."/>
            <person name="Hall N."/>
            <person name="Watson M."/>
            <person name="Adriaenssens E.M."/>
            <person name="Foster-Nyarko E."/>
            <person name="Jarju S."/>
            <person name="Secka A."/>
            <person name="Antonio M."/>
            <person name="Oren A."/>
            <person name="Chaudhuri R.R."/>
            <person name="La Ragione R."/>
            <person name="Hildebrand F."/>
            <person name="Pallen M.J."/>
        </authorList>
    </citation>
    <scope>NUCLEOTIDE SEQUENCE</scope>
    <source>
        <strain evidence="2">17213</strain>
    </source>
</reference>
<evidence type="ECO:0000313" key="2">
    <source>
        <dbReference type="EMBL" id="MBO8416811.1"/>
    </source>
</evidence>
<dbReference type="AlphaFoldDB" id="A0A9D9GUA0"/>
<dbReference type="NCBIfam" id="NF010395">
    <property type="entry name" value="PRK13823.1"/>
    <property type="match status" value="1"/>
</dbReference>
<keyword evidence="1" id="KW-0472">Membrane</keyword>
<evidence type="ECO:0000256" key="1">
    <source>
        <dbReference type="SAM" id="Phobius"/>
    </source>
</evidence>
<keyword evidence="1" id="KW-1133">Transmembrane helix</keyword>
<dbReference type="EMBL" id="JADINH010000211">
    <property type="protein sequence ID" value="MBO8416811.1"/>
    <property type="molecule type" value="Genomic_DNA"/>
</dbReference>
<feature type="transmembrane region" description="Helical" evidence="1">
    <location>
        <begin position="21"/>
        <end position="40"/>
    </location>
</feature>
<keyword evidence="1" id="KW-0812">Transmembrane</keyword>
<name>A0A9D9GUA0_9GAMM</name>
<accession>A0A9D9GUA0</accession>
<organism evidence="2 3">
    <name type="scientific">Candidatus Avisuccinivibrio stercorigallinarum</name>
    <dbReference type="NCBI Taxonomy" id="2840704"/>
    <lineage>
        <taxon>Bacteria</taxon>
        <taxon>Pseudomonadati</taxon>
        <taxon>Pseudomonadota</taxon>
        <taxon>Gammaproteobacteria</taxon>
        <taxon>Aeromonadales</taxon>
        <taxon>Succinivibrionaceae</taxon>
        <taxon>Succinivibrionaceae incertae sedis</taxon>
        <taxon>Candidatus Avisuccinivibrio</taxon>
    </lineage>
</organism>
<sequence>MRTMLSPHIVYQALQQQQQILGCDRELTLLLCLICFSLTFCSASPQVGAVCLGIFAAGFYLLRMMGRSDLLLRKVFIRQLHYKEYYCAQAGLFDRGGKRYE</sequence>
<evidence type="ECO:0000313" key="3">
    <source>
        <dbReference type="Proteomes" id="UP000823631"/>
    </source>
</evidence>
<reference evidence="2" key="1">
    <citation type="submission" date="2020-10" db="EMBL/GenBank/DDBJ databases">
        <authorList>
            <person name="Gilroy R."/>
        </authorList>
    </citation>
    <scope>NUCLEOTIDE SEQUENCE</scope>
    <source>
        <strain evidence="2">17213</strain>
    </source>
</reference>
<proteinExistence type="predicted"/>
<gene>
    <name evidence="2" type="ORF">IAB19_10565</name>
</gene>
<dbReference type="Proteomes" id="UP000823631">
    <property type="component" value="Unassembled WGS sequence"/>
</dbReference>
<protein>
    <submittedName>
        <fullName evidence="2">VirB3 family type IV secretion system protein</fullName>
    </submittedName>
</protein>